<evidence type="ECO:0000256" key="5">
    <source>
        <dbReference type="ARBA" id="ARBA00022679"/>
    </source>
</evidence>
<dbReference type="AlphaFoldDB" id="A0AAD7L1C6"/>
<name>A0AAD7L1C6_QUISA</name>
<dbReference type="GO" id="GO:0003723">
    <property type="term" value="F:RNA binding"/>
    <property type="evidence" value="ECO:0007669"/>
    <property type="project" value="UniProtKB-KW"/>
</dbReference>
<dbReference type="SMART" id="SM00359">
    <property type="entry name" value="PUA"/>
    <property type="match status" value="1"/>
</dbReference>
<protein>
    <submittedName>
        <fullName evidence="10">Ribosomal RNA large subunit methyltransferase I</fullName>
    </submittedName>
</protein>
<dbReference type="PANTHER" id="PTHR42873:SF1">
    <property type="entry name" value="S-ADENOSYLMETHIONINE-DEPENDENT METHYLTRANSFERASE DOMAIN-CONTAINING PROTEIN"/>
    <property type="match status" value="1"/>
</dbReference>
<dbReference type="Gene3D" id="2.30.130.10">
    <property type="entry name" value="PUA domain"/>
    <property type="match status" value="1"/>
</dbReference>
<keyword evidence="6" id="KW-0949">S-adenosyl-L-methionine</keyword>
<keyword evidence="11" id="KW-1185">Reference proteome</keyword>
<gene>
    <name evidence="10" type="ORF">O6P43_029403</name>
</gene>
<dbReference type="GO" id="GO:0006364">
    <property type="term" value="P:rRNA processing"/>
    <property type="evidence" value="ECO:0007669"/>
    <property type="project" value="UniProtKB-KW"/>
</dbReference>
<comment type="subcellular location">
    <subcellularLocation>
        <location evidence="1">Cytoplasm</location>
    </subcellularLocation>
</comment>
<evidence type="ECO:0000256" key="6">
    <source>
        <dbReference type="ARBA" id="ARBA00022691"/>
    </source>
</evidence>
<evidence type="ECO:0000313" key="10">
    <source>
        <dbReference type="EMBL" id="KAJ7949006.1"/>
    </source>
</evidence>
<dbReference type="InterPro" id="IPR029063">
    <property type="entry name" value="SAM-dependent_MTases_sf"/>
</dbReference>
<dbReference type="GO" id="GO:0032259">
    <property type="term" value="P:methylation"/>
    <property type="evidence" value="ECO:0007669"/>
    <property type="project" value="UniProtKB-KW"/>
</dbReference>
<dbReference type="SUPFAM" id="SSF53335">
    <property type="entry name" value="S-adenosyl-L-methionine-dependent methyltransferases"/>
    <property type="match status" value="1"/>
</dbReference>
<dbReference type="Pfam" id="PF17785">
    <property type="entry name" value="PUA_3"/>
    <property type="match status" value="1"/>
</dbReference>
<dbReference type="InterPro" id="IPR036974">
    <property type="entry name" value="PUA_sf"/>
</dbReference>
<keyword evidence="7" id="KW-0694">RNA-binding</keyword>
<keyword evidence="5" id="KW-0808">Transferase</keyword>
<comment type="caution">
    <text evidence="10">The sequence shown here is derived from an EMBL/GenBank/DDBJ whole genome shotgun (WGS) entry which is preliminary data.</text>
</comment>
<evidence type="ECO:0000256" key="1">
    <source>
        <dbReference type="ARBA" id="ARBA00004496"/>
    </source>
</evidence>
<accession>A0AAD7L1C6</accession>
<reference evidence="10" key="1">
    <citation type="journal article" date="2023" name="Science">
        <title>Elucidation of the pathway for biosynthesis of saponin adjuvants from the soapbark tree.</title>
        <authorList>
            <person name="Reed J."/>
            <person name="Orme A."/>
            <person name="El-Demerdash A."/>
            <person name="Owen C."/>
            <person name="Martin L.B.B."/>
            <person name="Misra R.C."/>
            <person name="Kikuchi S."/>
            <person name="Rejzek M."/>
            <person name="Martin A.C."/>
            <person name="Harkess A."/>
            <person name="Leebens-Mack J."/>
            <person name="Louveau T."/>
            <person name="Stephenson M.J."/>
            <person name="Osbourn A."/>
        </authorList>
    </citation>
    <scope>NUCLEOTIDE SEQUENCE</scope>
    <source>
        <strain evidence="10">S10</strain>
    </source>
</reference>
<dbReference type="GO" id="GO:0008168">
    <property type="term" value="F:methyltransferase activity"/>
    <property type="evidence" value="ECO:0007669"/>
    <property type="project" value="UniProtKB-KW"/>
</dbReference>
<evidence type="ECO:0000256" key="4">
    <source>
        <dbReference type="ARBA" id="ARBA00022603"/>
    </source>
</evidence>
<comment type="similarity">
    <text evidence="8">Belongs to the methyltransferase superfamily. RlmI family.</text>
</comment>
<dbReference type="EMBL" id="JARAOO010000012">
    <property type="protein sequence ID" value="KAJ7949006.1"/>
    <property type="molecule type" value="Genomic_DNA"/>
</dbReference>
<dbReference type="CDD" id="cd11572">
    <property type="entry name" value="RlmI_M_like"/>
    <property type="match status" value="1"/>
</dbReference>
<feature type="domain" description="PUA" evidence="9">
    <location>
        <begin position="35"/>
        <end position="129"/>
    </location>
</feature>
<dbReference type="Proteomes" id="UP001163823">
    <property type="component" value="Chromosome 12"/>
</dbReference>
<keyword evidence="2" id="KW-0963">Cytoplasm</keyword>
<evidence type="ECO:0000313" key="11">
    <source>
        <dbReference type="Proteomes" id="UP001163823"/>
    </source>
</evidence>
<keyword evidence="4 10" id="KW-0489">Methyltransferase</keyword>
<evidence type="ECO:0000259" key="9">
    <source>
        <dbReference type="SMART" id="SM00359"/>
    </source>
</evidence>
<evidence type="ECO:0000256" key="3">
    <source>
        <dbReference type="ARBA" id="ARBA00022552"/>
    </source>
</evidence>
<evidence type="ECO:0000256" key="2">
    <source>
        <dbReference type="ARBA" id="ARBA00022490"/>
    </source>
</evidence>
<dbReference type="CDD" id="cd21153">
    <property type="entry name" value="PUA_RlmI"/>
    <property type="match status" value="1"/>
</dbReference>
<organism evidence="10 11">
    <name type="scientific">Quillaja saponaria</name>
    <name type="common">Soap bark tree</name>
    <dbReference type="NCBI Taxonomy" id="32244"/>
    <lineage>
        <taxon>Eukaryota</taxon>
        <taxon>Viridiplantae</taxon>
        <taxon>Streptophyta</taxon>
        <taxon>Embryophyta</taxon>
        <taxon>Tracheophyta</taxon>
        <taxon>Spermatophyta</taxon>
        <taxon>Magnoliopsida</taxon>
        <taxon>eudicotyledons</taxon>
        <taxon>Gunneridae</taxon>
        <taxon>Pentapetalae</taxon>
        <taxon>rosids</taxon>
        <taxon>fabids</taxon>
        <taxon>Fabales</taxon>
        <taxon>Quillajaceae</taxon>
        <taxon>Quillaja</taxon>
    </lineage>
</organism>
<evidence type="ECO:0000256" key="8">
    <source>
        <dbReference type="ARBA" id="ARBA00038091"/>
    </source>
</evidence>
<proteinExistence type="inferred from homology"/>
<dbReference type="EMBL" id="JARAOO010000012">
    <property type="protein sequence ID" value="KAJ7949005.1"/>
    <property type="molecule type" value="Genomic_DNA"/>
</dbReference>
<dbReference type="InterPro" id="IPR002478">
    <property type="entry name" value="PUA"/>
</dbReference>
<evidence type="ECO:0000256" key="7">
    <source>
        <dbReference type="ARBA" id="ARBA00022884"/>
    </source>
</evidence>
<dbReference type="KEGG" id="qsa:O6P43_029403"/>
<dbReference type="SUPFAM" id="SSF88697">
    <property type="entry name" value="PUA domain-like"/>
    <property type="match status" value="1"/>
</dbReference>
<sequence length="201" mass="21863">MKQLSARLMKSLSVSSLPATATLQEIAYSYPRGVAKVVLKKGKTQLFKDGNPMVYSGAVDRIIGRPPPKTGDVVLVADGTEKPIGWGLYNSVSMFCVRLMQLEDDATRDPSCALNIEKLLETRIGAAVELRKRLCLPSANTNSYRLVNSEGDRLSGLIVDVFGDLAVIASSAAWVEKYKPEIEACISSINDVNHCKLATIF</sequence>
<dbReference type="PANTHER" id="PTHR42873">
    <property type="entry name" value="RIBOSOMAL RNA LARGE SUBUNIT METHYLTRANSFERASE"/>
    <property type="match status" value="1"/>
</dbReference>
<dbReference type="Gene3D" id="3.30.750.80">
    <property type="entry name" value="RNA methyltransferase domain (HRMD) like"/>
    <property type="match status" value="1"/>
</dbReference>
<dbReference type="InterPro" id="IPR041532">
    <property type="entry name" value="RlmI-like_PUA"/>
</dbReference>
<dbReference type="InterPro" id="IPR015947">
    <property type="entry name" value="PUA-like_sf"/>
</dbReference>
<keyword evidence="3" id="KW-0698">rRNA processing</keyword>